<dbReference type="NCBIfam" id="TIGR01730">
    <property type="entry name" value="RND_mfp"/>
    <property type="match status" value="1"/>
</dbReference>
<evidence type="ECO:0000256" key="5">
    <source>
        <dbReference type="SAM" id="Coils"/>
    </source>
</evidence>
<dbReference type="RefSeq" id="WP_322185449.1">
    <property type="nucleotide sequence ID" value="NZ_JAXLPB010000001.1"/>
</dbReference>
<dbReference type="Pfam" id="PF25917">
    <property type="entry name" value="BSH_RND"/>
    <property type="match status" value="1"/>
</dbReference>
<protein>
    <submittedName>
        <fullName evidence="8">HlyD family secretion protein</fullName>
    </submittedName>
</protein>
<keyword evidence="4" id="KW-0472">Membrane</keyword>
<evidence type="ECO:0000256" key="4">
    <source>
        <dbReference type="ARBA" id="ARBA00023136"/>
    </source>
</evidence>
<feature type="domain" description="p-hydroxybenzoic acid efflux pump subunit AaeA-like beta-barrel" evidence="7">
    <location>
        <begin position="188"/>
        <end position="283"/>
    </location>
</feature>
<dbReference type="PANTHER" id="PTHR30367">
    <property type="entry name" value="P-HYDROXYBENZOIC ACID EFFLUX PUMP SUBUNIT AAEA-RELATED"/>
    <property type="match status" value="1"/>
</dbReference>
<dbReference type="Proteomes" id="UP001294412">
    <property type="component" value="Unassembled WGS sequence"/>
</dbReference>
<comment type="caution">
    <text evidence="8">The sequence shown here is derived from an EMBL/GenBank/DDBJ whole genome shotgun (WGS) entry which is preliminary data.</text>
</comment>
<dbReference type="PANTHER" id="PTHR30367:SF1">
    <property type="entry name" value="MULTIDRUG RESISTANCE PROTEIN MDTN"/>
    <property type="match status" value="1"/>
</dbReference>
<evidence type="ECO:0000259" key="6">
    <source>
        <dbReference type="Pfam" id="PF25917"/>
    </source>
</evidence>
<organism evidence="8 9">
    <name type="scientific">Fulvimarina uroteuthidis</name>
    <dbReference type="NCBI Taxonomy" id="3098149"/>
    <lineage>
        <taxon>Bacteria</taxon>
        <taxon>Pseudomonadati</taxon>
        <taxon>Pseudomonadota</taxon>
        <taxon>Alphaproteobacteria</taxon>
        <taxon>Hyphomicrobiales</taxon>
        <taxon>Aurantimonadaceae</taxon>
        <taxon>Fulvimarina</taxon>
    </lineage>
</organism>
<evidence type="ECO:0000313" key="9">
    <source>
        <dbReference type="Proteomes" id="UP001294412"/>
    </source>
</evidence>
<comment type="similarity">
    <text evidence="1">Belongs to the membrane fusion protein (MFP) (TC 8.A.1) family.</text>
</comment>
<accession>A0ABU5HYG4</accession>
<dbReference type="Gene3D" id="2.40.30.170">
    <property type="match status" value="1"/>
</dbReference>
<name>A0ABU5HYG4_9HYPH</name>
<dbReference type="InterPro" id="IPR058625">
    <property type="entry name" value="MdtA-like_BSH"/>
</dbReference>
<feature type="domain" description="Multidrug resistance protein MdtA-like barrel-sandwich hybrid" evidence="6">
    <location>
        <begin position="42"/>
        <end position="184"/>
    </location>
</feature>
<dbReference type="Gene3D" id="2.40.50.100">
    <property type="match status" value="1"/>
</dbReference>
<reference evidence="8 9" key="1">
    <citation type="submission" date="2023-12" db="EMBL/GenBank/DDBJ databases">
        <title>Description of Novel Strain Fulvimarina sp. 2208YS6-2-32 isolated from Uroteuthis (Photololigo) edulis.</title>
        <authorList>
            <person name="Park J.-S."/>
        </authorList>
    </citation>
    <scope>NUCLEOTIDE SEQUENCE [LARGE SCALE GENOMIC DNA]</scope>
    <source>
        <strain evidence="8 9">2208YS6-2-32</strain>
    </source>
</reference>
<evidence type="ECO:0000256" key="2">
    <source>
        <dbReference type="ARBA" id="ARBA00022692"/>
    </source>
</evidence>
<evidence type="ECO:0000259" key="7">
    <source>
        <dbReference type="Pfam" id="PF25963"/>
    </source>
</evidence>
<dbReference type="SUPFAM" id="SSF111369">
    <property type="entry name" value="HlyD-like secretion proteins"/>
    <property type="match status" value="1"/>
</dbReference>
<dbReference type="InterPro" id="IPR006143">
    <property type="entry name" value="RND_pump_MFP"/>
</dbReference>
<feature type="coiled-coil region" evidence="5">
    <location>
        <begin position="75"/>
        <end position="156"/>
    </location>
</feature>
<dbReference type="EMBL" id="JAXLPB010000001">
    <property type="protein sequence ID" value="MDY8107996.1"/>
    <property type="molecule type" value="Genomic_DNA"/>
</dbReference>
<dbReference type="Pfam" id="PF25963">
    <property type="entry name" value="Beta-barrel_AAEA"/>
    <property type="match status" value="1"/>
</dbReference>
<gene>
    <name evidence="8" type="ORF">U0C82_02380</name>
</gene>
<proteinExistence type="inferred from homology"/>
<dbReference type="InterPro" id="IPR050393">
    <property type="entry name" value="MFP_Efflux_Pump"/>
</dbReference>
<keyword evidence="5" id="KW-0175">Coiled coil</keyword>
<dbReference type="InterPro" id="IPR058634">
    <property type="entry name" value="AaeA-lik-b-barrel"/>
</dbReference>
<keyword evidence="2" id="KW-0812">Transmembrane</keyword>
<sequence>MIILRLLLTAAIVVGAVFGITYVWTTYFEDPWTRDAYVRADVIEIASYVPGVLTQLNVVNNQRVKKGDLLVQVDRKGYETAVERARAQVAKADAEYELQRQQAARLTELETRDQAAVANVNVANARLRTSAAQAALEAARQQLRAAELDVARTTIRAPADGYVANLTADTGDFVSAGNPFLAVIDETSFRVDAYFMETKLPQIREGANARIRLMASDHVLKGRVQGIARGIYRAEANSSALLEAPEPSFQWIRLAQRIPVQIDILERPNDVPLIAGQTVSVIIGTETDEDRGVTGWIGERVAALLAALH</sequence>
<keyword evidence="3" id="KW-1133">Transmembrane helix</keyword>
<keyword evidence="9" id="KW-1185">Reference proteome</keyword>
<evidence type="ECO:0000313" key="8">
    <source>
        <dbReference type="EMBL" id="MDY8107996.1"/>
    </source>
</evidence>
<evidence type="ECO:0000256" key="1">
    <source>
        <dbReference type="ARBA" id="ARBA00009477"/>
    </source>
</evidence>
<evidence type="ECO:0000256" key="3">
    <source>
        <dbReference type="ARBA" id="ARBA00022989"/>
    </source>
</evidence>